<protein>
    <submittedName>
        <fullName evidence="2">Uncharacterized protein</fullName>
    </submittedName>
</protein>
<dbReference type="EMBL" id="CADCTP010000170">
    <property type="protein sequence ID" value="CAA9248855.1"/>
    <property type="molecule type" value="Genomic_DNA"/>
</dbReference>
<feature type="region of interest" description="Disordered" evidence="1">
    <location>
        <begin position="1"/>
        <end position="161"/>
    </location>
</feature>
<reference evidence="2" key="1">
    <citation type="submission" date="2020-02" db="EMBL/GenBank/DDBJ databases">
        <authorList>
            <person name="Meier V. D."/>
        </authorList>
    </citation>
    <scope>NUCLEOTIDE SEQUENCE</scope>
    <source>
        <strain evidence="2">AVDCRST_MAG41</strain>
    </source>
</reference>
<feature type="compositionally biased region" description="Low complexity" evidence="1">
    <location>
        <begin position="117"/>
        <end position="128"/>
    </location>
</feature>
<dbReference type="AlphaFoldDB" id="A0A6J4IFK4"/>
<evidence type="ECO:0000313" key="2">
    <source>
        <dbReference type="EMBL" id="CAA9248855.1"/>
    </source>
</evidence>
<feature type="compositionally biased region" description="Basic residues" evidence="1">
    <location>
        <begin position="20"/>
        <end position="34"/>
    </location>
</feature>
<evidence type="ECO:0000256" key="1">
    <source>
        <dbReference type="SAM" id="MobiDB-lite"/>
    </source>
</evidence>
<sequence length="161" mass="17322">VDARPEEPAGQPPPQPGVPHLRRPRRCGGRRLRGARADPGRRRGARHLGGHRVRHRVPDHRPGAGGRGHRRRQRGGRDQLAGRRPAHGARPGVPATHGQRPVEQARGDHERRDGAVRVRAAAVQLRGVRPGRLDPPAAEAAGQRAAAGARPEQPGQPGRAL</sequence>
<feature type="non-terminal residue" evidence="2">
    <location>
        <position position="1"/>
    </location>
</feature>
<feature type="compositionally biased region" description="Basic and acidic residues" evidence="1">
    <location>
        <begin position="103"/>
        <end position="116"/>
    </location>
</feature>
<name>A0A6J4IFK4_9ACTN</name>
<accession>A0A6J4IFK4</accession>
<gene>
    <name evidence="2" type="ORF">AVDCRST_MAG41-1848</name>
</gene>
<organism evidence="2">
    <name type="scientific">uncultured Mycobacteriales bacterium</name>
    <dbReference type="NCBI Taxonomy" id="581187"/>
    <lineage>
        <taxon>Bacteria</taxon>
        <taxon>Bacillati</taxon>
        <taxon>Actinomycetota</taxon>
        <taxon>Actinomycetes</taxon>
        <taxon>Mycobacteriales</taxon>
        <taxon>environmental samples</taxon>
    </lineage>
</organism>
<feature type="compositionally biased region" description="Low complexity" evidence="1">
    <location>
        <begin position="135"/>
        <end position="161"/>
    </location>
</feature>
<feature type="non-terminal residue" evidence="2">
    <location>
        <position position="161"/>
    </location>
</feature>
<feature type="compositionally biased region" description="Basic residues" evidence="1">
    <location>
        <begin position="42"/>
        <end position="58"/>
    </location>
</feature>
<proteinExistence type="predicted"/>